<keyword evidence="8 11" id="KW-0472">Membrane</keyword>
<feature type="domain" description="FtsK" evidence="12">
    <location>
        <begin position="750"/>
        <end position="940"/>
    </location>
</feature>
<evidence type="ECO:0000256" key="2">
    <source>
        <dbReference type="ARBA" id="ARBA00022475"/>
    </source>
</evidence>
<name>A0ABQ1Q5C2_9ACTN</name>
<dbReference type="SMART" id="SM00382">
    <property type="entry name" value="AAA"/>
    <property type="match status" value="2"/>
</dbReference>
<evidence type="ECO:0000256" key="10">
    <source>
        <dbReference type="SAM" id="MobiDB-lite"/>
    </source>
</evidence>
<keyword evidence="2" id="KW-1003">Cell membrane</keyword>
<evidence type="ECO:0000313" key="14">
    <source>
        <dbReference type="Proteomes" id="UP000630594"/>
    </source>
</evidence>
<dbReference type="EMBL" id="BMCK01000001">
    <property type="protein sequence ID" value="GGD12771.1"/>
    <property type="molecule type" value="Genomic_DNA"/>
</dbReference>
<feature type="binding site" evidence="9">
    <location>
        <begin position="424"/>
        <end position="431"/>
    </location>
    <ligand>
        <name>ATP</name>
        <dbReference type="ChEBI" id="CHEBI:30616"/>
    </ligand>
</feature>
<evidence type="ECO:0000256" key="9">
    <source>
        <dbReference type="PROSITE-ProRule" id="PRU00289"/>
    </source>
</evidence>
<dbReference type="Pfam" id="PF01580">
    <property type="entry name" value="FtsK_SpoIIIE"/>
    <property type="match status" value="3"/>
</dbReference>
<dbReference type="PANTHER" id="PTHR22683">
    <property type="entry name" value="SPORULATION PROTEIN RELATED"/>
    <property type="match status" value="1"/>
</dbReference>
<keyword evidence="7 11" id="KW-1133">Transmembrane helix</keyword>
<feature type="transmembrane region" description="Helical" evidence="11">
    <location>
        <begin position="54"/>
        <end position="74"/>
    </location>
</feature>
<keyword evidence="6 9" id="KW-0067">ATP-binding</keyword>
<dbReference type="Proteomes" id="UP000630594">
    <property type="component" value="Unassembled WGS sequence"/>
</dbReference>
<dbReference type="NCBIfam" id="TIGR03925">
    <property type="entry name" value="T7SS_EccC_b"/>
    <property type="match status" value="1"/>
</dbReference>
<evidence type="ECO:0000256" key="11">
    <source>
        <dbReference type="SAM" id="Phobius"/>
    </source>
</evidence>
<dbReference type="PANTHER" id="PTHR22683:SF1">
    <property type="entry name" value="TYPE VII SECRETION SYSTEM PROTEIN ESSC"/>
    <property type="match status" value="1"/>
</dbReference>
<dbReference type="InterPro" id="IPR050206">
    <property type="entry name" value="FtsK/SpoIIIE/SftA"/>
</dbReference>
<feature type="domain" description="FtsK" evidence="12">
    <location>
        <begin position="401"/>
        <end position="600"/>
    </location>
</feature>
<keyword evidence="4" id="KW-0677">Repeat</keyword>
<dbReference type="NCBIfam" id="TIGR03924">
    <property type="entry name" value="T7SS_EccC_a"/>
    <property type="match status" value="1"/>
</dbReference>
<evidence type="ECO:0000256" key="6">
    <source>
        <dbReference type="ARBA" id="ARBA00022840"/>
    </source>
</evidence>
<dbReference type="InterPro" id="IPR023836">
    <property type="entry name" value="EccCa-like_Actinobacteria"/>
</dbReference>
<organism evidence="13 14">
    <name type="scientific">Nocardioides daphniae</name>
    <dbReference type="NCBI Taxonomy" id="402297"/>
    <lineage>
        <taxon>Bacteria</taxon>
        <taxon>Bacillati</taxon>
        <taxon>Actinomycetota</taxon>
        <taxon>Actinomycetes</taxon>
        <taxon>Propionibacteriales</taxon>
        <taxon>Nocardioidaceae</taxon>
        <taxon>Nocardioides</taxon>
    </lineage>
</organism>
<feature type="region of interest" description="Disordered" evidence="10">
    <location>
        <begin position="138"/>
        <end position="160"/>
    </location>
</feature>
<dbReference type="InterPro" id="IPR002543">
    <property type="entry name" value="FtsK_dom"/>
</dbReference>
<dbReference type="InterPro" id="IPR023837">
    <property type="entry name" value="EccCb-like_Actinobacteria"/>
</dbReference>
<feature type="transmembrane region" description="Helical" evidence="11">
    <location>
        <begin position="24"/>
        <end position="42"/>
    </location>
</feature>
<protein>
    <submittedName>
        <fullName evidence="13">Type VII secretion protein EccC</fullName>
    </submittedName>
</protein>
<accession>A0ABQ1Q5C2</accession>
<feature type="domain" description="FtsK" evidence="12">
    <location>
        <begin position="1027"/>
        <end position="1212"/>
    </location>
</feature>
<dbReference type="SUPFAM" id="SSF52540">
    <property type="entry name" value="P-loop containing nucleoside triphosphate hydrolases"/>
    <property type="match status" value="3"/>
</dbReference>
<comment type="subcellular location">
    <subcellularLocation>
        <location evidence="1">Cell membrane</location>
        <topology evidence="1">Multi-pass membrane protein</topology>
    </subcellularLocation>
</comment>
<evidence type="ECO:0000256" key="8">
    <source>
        <dbReference type="ARBA" id="ARBA00023136"/>
    </source>
</evidence>
<feature type="binding site" evidence="9">
    <location>
        <begin position="1044"/>
        <end position="1051"/>
    </location>
    <ligand>
        <name>ATP</name>
        <dbReference type="ChEBI" id="CHEBI:30616"/>
    </ligand>
</feature>
<dbReference type="PROSITE" id="PS50901">
    <property type="entry name" value="FTSK"/>
    <property type="match status" value="3"/>
</dbReference>
<sequence length="1247" mass="133380">MSTQTTGPTTVPAPPTLPTPEGSSTVLTGALPMLAGFGSMVMMAGMSGVGQTRALVGGGFFLLSTSLLLGTQLVRQRRQHQQRIDDVRRTFLRQLARAREQVDAAASERRARLEAELPSLLCRVHEAGAGGRELGPVRIGSASLPPEHAPQVSPPEDPDRADPMAVGAVRALTADARLHRVLPLGLDWRDWDEVTVTGDAAERLAFVRLLLAQSAAAHHPAALRIALLAPPEELPHWDWVKWLPHHRSETEHDVAAGLRLVLAHVEDLPVDERRHTLLVVGEHHSPGSVPDATTVVRLTPRDLAEPVSRRSVVRLHGTTATWQTPDATTGFTPDPCSPTLAEKVARRLDGAHRPSRAEDRPALDDLPSLIGLQDLDGWSPQTTWPTHHSRLAVPIGLDEDHRPVVLDLKESAHGGDGPHGLVVGATGSGKSELLRTLVLGLAMTHSPDDLAMVLVDFKGGATFAGLSDLPHVSALVTNLGDDLSLVDRMADTLTGELVRRQELLRAHGHSSLADHREARARDASSEALPSLFVCIDEFSELLSARPEFIDVFVAIGRVGRSLGVHLLLASQRIEEGRLRGLETHLSFRIGLRTFSAAESRAAIGVPDAFSLPSVPGAGYLSTGTGGLRRFTAAYVSGPPPTRVAAAPVQRRPLPWTLLPLPWPPTAPVDRLPAPTKASTLSTLDLVVRRVAGTPRARAIWLPPLEKSLSLGELLGDVRRDPTLGLHSPRGRSAPGRLVPVGVVDRPREQRRDVWTLDLTGATGHCAVVGGPRSGRTTALRTIVAGLALSATPVEVQLFLLDFGGGGLGPLASLPHVVGHAARGDDLLPRVTQEIKEVVDRREALFRDHGLDGFEAYVRARAAGQVDDGYGEVFVVVDGWGTLRGDDYELESALQRLAERALTFGVHLVVATPRWADLRPAVRDLFGSRLELRLGDPAESVVHRARAATVPASVPGRGLVGVGLHLLTALPALDESSEVVDLVAAVDLHWSGPRPARIVRLPESVDLDALRRGAPPARALLLGADGDPEPVVLDLDTERHLVVRGTHGSGRSSALRTYLHEVTRVHTPSELQVVVVDPRGTLEGVVGHDHLLHHLVSRRQTGAALADLATYLEGRVPGPGVDAESLRSRSWWTGAEVVVVVDDHDLVTAGGGQESGLHRLAPLLPVARDVGLRVVVAQRTGRGTRGHDPLVQALTDLDAATLDLTATPDSRTPPGRARLTTRGRAPRAFQVAQVPARTPVVAVSGDRT</sequence>
<keyword evidence="3 11" id="KW-0812">Transmembrane</keyword>
<keyword evidence="14" id="KW-1185">Reference proteome</keyword>
<proteinExistence type="predicted"/>
<evidence type="ECO:0000256" key="4">
    <source>
        <dbReference type="ARBA" id="ARBA00022737"/>
    </source>
</evidence>
<feature type="compositionally biased region" description="Low complexity" evidence="10">
    <location>
        <begin position="1"/>
        <end position="10"/>
    </location>
</feature>
<keyword evidence="5 9" id="KW-0547">Nucleotide-binding</keyword>
<dbReference type="InterPro" id="IPR027417">
    <property type="entry name" value="P-loop_NTPase"/>
</dbReference>
<dbReference type="Gene3D" id="3.40.50.300">
    <property type="entry name" value="P-loop containing nucleotide triphosphate hydrolases"/>
    <property type="match status" value="3"/>
</dbReference>
<feature type="binding site" evidence="9">
    <location>
        <begin position="769"/>
        <end position="776"/>
    </location>
    <ligand>
        <name>ATP</name>
        <dbReference type="ChEBI" id="CHEBI:30616"/>
    </ligand>
</feature>
<gene>
    <name evidence="13" type="ORF">GCM10007231_09730</name>
</gene>
<dbReference type="InterPro" id="IPR003593">
    <property type="entry name" value="AAA+_ATPase"/>
</dbReference>
<evidence type="ECO:0000256" key="3">
    <source>
        <dbReference type="ARBA" id="ARBA00022692"/>
    </source>
</evidence>
<comment type="caution">
    <text evidence="13">The sequence shown here is derived from an EMBL/GenBank/DDBJ whole genome shotgun (WGS) entry which is preliminary data.</text>
</comment>
<evidence type="ECO:0000256" key="1">
    <source>
        <dbReference type="ARBA" id="ARBA00004651"/>
    </source>
</evidence>
<evidence type="ECO:0000256" key="7">
    <source>
        <dbReference type="ARBA" id="ARBA00022989"/>
    </source>
</evidence>
<reference evidence="14" key="1">
    <citation type="journal article" date="2019" name="Int. J. Syst. Evol. Microbiol.">
        <title>The Global Catalogue of Microorganisms (GCM) 10K type strain sequencing project: providing services to taxonomists for standard genome sequencing and annotation.</title>
        <authorList>
            <consortium name="The Broad Institute Genomics Platform"/>
            <consortium name="The Broad Institute Genome Sequencing Center for Infectious Disease"/>
            <person name="Wu L."/>
            <person name="Ma J."/>
        </authorList>
    </citation>
    <scope>NUCLEOTIDE SEQUENCE [LARGE SCALE GENOMIC DNA]</scope>
    <source>
        <strain evidence="14">CCM 7403</strain>
    </source>
</reference>
<feature type="region of interest" description="Disordered" evidence="10">
    <location>
        <begin position="1"/>
        <end position="23"/>
    </location>
</feature>
<evidence type="ECO:0000259" key="12">
    <source>
        <dbReference type="PROSITE" id="PS50901"/>
    </source>
</evidence>
<evidence type="ECO:0000256" key="5">
    <source>
        <dbReference type="ARBA" id="ARBA00022741"/>
    </source>
</evidence>
<dbReference type="RefSeq" id="WP_188421019.1">
    <property type="nucleotide sequence ID" value="NZ_BMCK01000001.1"/>
</dbReference>
<evidence type="ECO:0000313" key="13">
    <source>
        <dbReference type="EMBL" id="GGD12771.1"/>
    </source>
</evidence>